<dbReference type="Proteomes" id="UP000066042">
    <property type="component" value="Chromosome"/>
</dbReference>
<gene>
    <name evidence="1" type="ORF">TBCH5v1_2723</name>
</gene>
<reference evidence="1 2" key="1">
    <citation type="journal article" date="2016" name="Genome Announc.">
        <title>Complete genome sequence of the hyperthermophilic and piezophilic archaeon Thermococcus barophilus Ch5, capable of growth at the expense of hydrogenogenesis from carbon monoxide and formate.</title>
        <authorList>
            <person name="Oger P."/>
            <person name="Sokolova T.G."/>
            <person name="Kozhevnikova D.A."/>
            <person name="Taranov E.A."/>
            <person name="Vannier P."/>
            <person name="Lee H.S."/>
            <person name="Kwon K.K."/>
            <person name="Kang S.G."/>
            <person name="Lee J.H."/>
            <person name="Bonch-Osmolovskaya E.A."/>
            <person name="Lebedinsky A.V."/>
        </authorList>
    </citation>
    <scope>NUCLEOTIDE SEQUENCE [LARGE SCALE GENOMIC DNA]</scope>
    <source>
        <strain evidence="2">Ch5</strain>
    </source>
</reference>
<dbReference type="PATRIC" id="fig|55802.8.peg.2709"/>
<dbReference type="RefSeq" id="WP_056934953.1">
    <property type="nucleotide sequence ID" value="NZ_CP013050.1"/>
</dbReference>
<dbReference type="STRING" id="55802.TBCH5v1_2723"/>
<evidence type="ECO:0000313" key="2">
    <source>
        <dbReference type="Proteomes" id="UP000066042"/>
    </source>
</evidence>
<accession>A0A0S1XFZ5</accession>
<evidence type="ECO:0000313" key="1">
    <source>
        <dbReference type="EMBL" id="ALM76611.1"/>
    </source>
</evidence>
<proteinExistence type="predicted"/>
<sequence length="395" mass="46073">MDELSAPRERYDSVIFVGMTRDGTIEFIKVYGEDKEKALEVLNSFFNEKNLHPADFILVDEGFEDVRDKKIISTRTEDELSAYLARLGLKLLSNGVLYLEGKDRIYQITTVSKELLEKIKGQKEDQGEFEVAETEPHVDVESITDDVPEEFLSSLMLLELREDAIIINEAGLELDKILKKCIKGKVKIPRYLEIYENIIQVFDEEIHEKLASHAEWVLVKTPVICWDYYVDSTEEFEFRKVEDRVYSAPLFLKAYRGYLMLSDPPIELVRKLKRIKRRGYVKFPIGVRYYKIPVDFTLLIETKDASKYEGSEFPVRIKFPSFDEEMLKKLFLKEFGVEIPLSVLRQLPKEYRTMKALKDLKRLVEKLKLRNPEKETSELLKAALVIMIGEGHEGY</sequence>
<dbReference type="AlphaFoldDB" id="A0A0S1XFZ5"/>
<dbReference type="EMBL" id="CP013050">
    <property type="protein sequence ID" value="ALM76611.1"/>
    <property type="molecule type" value="Genomic_DNA"/>
</dbReference>
<name>A0A0S1XFZ5_THEBA</name>
<dbReference type="GeneID" id="26137928"/>
<protein>
    <submittedName>
        <fullName evidence="1">Uncharacterized protein</fullName>
    </submittedName>
</protein>
<organism evidence="1 2">
    <name type="scientific">Thermococcus barophilus</name>
    <dbReference type="NCBI Taxonomy" id="55802"/>
    <lineage>
        <taxon>Archaea</taxon>
        <taxon>Methanobacteriati</taxon>
        <taxon>Methanobacteriota</taxon>
        <taxon>Thermococci</taxon>
        <taxon>Thermococcales</taxon>
        <taxon>Thermococcaceae</taxon>
        <taxon>Thermococcus</taxon>
    </lineage>
</organism>